<organism evidence="2 3">
    <name type="scientific">Pedobacter cryoconitis</name>
    <dbReference type="NCBI Taxonomy" id="188932"/>
    <lineage>
        <taxon>Bacteria</taxon>
        <taxon>Pseudomonadati</taxon>
        <taxon>Bacteroidota</taxon>
        <taxon>Sphingobacteriia</taxon>
        <taxon>Sphingobacteriales</taxon>
        <taxon>Sphingobacteriaceae</taxon>
        <taxon>Pedobacter</taxon>
    </lineage>
</organism>
<dbReference type="EMBL" id="JACHCF010000004">
    <property type="protein sequence ID" value="MBB5620940.1"/>
    <property type="molecule type" value="Genomic_DNA"/>
</dbReference>
<dbReference type="SUPFAM" id="SSF54909">
    <property type="entry name" value="Dimeric alpha+beta barrel"/>
    <property type="match status" value="1"/>
</dbReference>
<name>A0A7W8YSZ2_9SPHI</name>
<feature type="domain" description="NIPSNAP" evidence="1">
    <location>
        <begin position="7"/>
        <end position="99"/>
    </location>
</feature>
<evidence type="ECO:0000313" key="3">
    <source>
        <dbReference type="Proteomes" id="UP000537718"/>
    </source>
</evidence>
<accession>A0A7W8YSZ2</accession>
<dbReference type="RefSeq" id="WP_183866941.1">
    <property type="nucleotide sequence ID" value="NZ_JACHCF010000004.1"/>
</dbReference>
<dbReference type="Proteomes" id="UP000537718">
    <property type="component" value="Unassembled WGS sequence"/>
</dbReference>
<reference evidence="2 3" key="1">
    <citation type="submission" date="2020-08" db="EMBL/GenBank/DDBJ databases">
        <title>Genomic Encyclopedia of Type Strains, Phase IV (KMG-V): Genome sequencing to study the core and pangenomes of soil and plant-associated prokaryotes.</title>
        <authorList>
            <person name="Whitman W."/>
        </authorList>
    </citation>
    <scope>NUCLEOTIDE SEQUENCE [LARGE SCALE GENOMIC DNA]</scope>
    <source>
        <strain evidence="2 3">MP7CTX6</strain>
    </source>
</reference>
<evidence type="ECO:0000313" key="2">
    <source>
        <dbReference type="EMBL" id="MBB5620940.1"/>
    </source>
</evidence>
<dbReference type="InterPro" id="IPR011008">
    <property type="entry name" value="Dimeric_a/b-barrel"/>
</dbReference>
<sequence length="111" mass="12851">MVTCFLKYKINPVKIKEFENYGKLWIDLVNEMGGLHHGYLLPHEGANDVAYASFSFTSLAEYEVYRNKIPDSPKCMEAIAYAEQTQCFISYKRSFLKPVFEGISDQAKLFY</sequence>
<comment type="caution">
    <text evidence="2">The sequence shown here is derived from an EMBL/GenBank/DDBJ whole genome shotgun (WGS) entry which is preliminary data.</text>
</comment>
<gene>
    <name evidence="2" type="ORF">HDE69_001993</name>
</gene>
<dbReference type="AlphaFoldDB" id="A0A7W8YSZ2"/>
<proteinExistence type="predicted"/>
<dbReference type="Pfam" id="PF07978">
    <property type="entry name" value="NIPSNAP"/>
    <property type="match status" value="1"/>
</dbReference>
<protein>
    <recommendedName>
        <fullName evidence="1">NIPSNAP domain-containing protein</fullName>
    </recommendedName>
</protein>
<dbReference type="InterPro" id="IPR012577">
    <property type="entry name" value="NIPSNAP"/>
</dbReference>
<evidence type="ECO:0000259" key="1">
    <source>
        <dbReference type="Pfam" id="PF07978"/>
    </source>
</evidence>